<evidence type="ECO:0000256" key="4">
    <source>
        <dbReference type="ARBA" id="ARBA00022741"/>
    </source>
</evidence>
<keyword evidence="3" id="KW-0813">Transport</keyword>
<feature type="domain" description="ABC transporter" evidence="7">
    <location>
        <begin position="5"/>
        <end position="231"/>
    </location>
</feature>
<dbReference type="PANTHER" id="PTHR42711">
    <property type="entry name" value="ABC TRANSPORTER ATP-BINDING PROTEIN"/>
    <property type="match status" value="1"/>
</dbReference>
<dbReference type="RefSeq" id="WP_344066433.1">
    <property type="nucleotide sequence ID" value="NZ_BAAAPN010000053.1"/>
</dbReference>
<gene>
    <name evidence="8" type="ORF">GCM10009810_23410</name>
</gene>
<dbReference type="SMART" id="SM00382">
    <property type="entry name" value="AAA"/>
    <property type="match status" value="1"/>
</dbReference>
<proteinExistence type="inferred from homology"/>
<dbReference type="EMBL" id="BAAAPN010000053">
    <property type="protein sequence ID" value="GAA1763533.1"/>
    <property type="molecule type" value="Genomic_DNA"/>
</dbReference>
<name>A0ABN2KR37_9MICO</name>
<dbReference type="PROSITE" id="PS00211">
    <property type="entry name" value="ABC_TRANSPORTER_1"/>
    <property type="match status" value="1"/>
</dbReference>
<dbReference type="InterPro" id="IPR003439">
    <property type="entry name" value="ABC_transporter-like_ATP-bd"/>
</dbReference>
<keyword evidence="9" id="KW-1185">Reference proteome</keyword>
<evidence type="ECO:0000256" key="3">
    <source>
        <dbReference type="ARBA" id="ARBA00022448"/>
    </source>
</evidence>
<evidence type="ECO:0000259" key="7">
    <source>
        <dbReference type="PROSITE" id="PS50893"/>
    </source>
</evidence>
<dbReference type="PROSITE" id="PS50893">
    <property type="entry name" value="ABC_TRANSPORTER_2"/>
    <property type="match status" value="1"/>
</dbReference>
<dbReference type="PANTHER" id="PTHR42711:SF5">
    <property type="entry name" value="ABC TRANSPORTER ATP-BINDING PROTEIN NATA"/>
    <property type="match status" value="1"/>
</dbReference>
<comment type="subcellular location">
    <subcellularLocation>
        <location evidence="1">Cell membrane</location>
        <topology evidence="1">Peripheral membrane protein</topology>
    </subcellularLocation>
</comment>
<organism evidence="8 9">
    <name type="scientific">Nostocoides vanveenii</name>
    <dbReference type="NCBI Taxonomy" id="330835"/>
    <lineage>
        <taxon>Bacteria</taxon>
        <taxon>Bacillati</taxon>
        <taxon>Actinomycetota</taxon>
        <taxon>Actinomycetes</taxon>
        <taxon>Micrococcales</taxon>
        <taxon>Intrasporangiaceae</taxon>
        <taxon>Nostocoides</taxon>
    </lineage>
</organism>
<reference evidence="8 9" key="1">
    <citation type="journal article" date="2019" name="Int. J. Syst. Evol. Microbiol.">
        <title>The Global Catalogue of Microorganisms (GCM) 10K type strain sequencing project: providing services to taxonomists for standard genome sequencing and annotation.</title>
        <authorList>
            <consortium name="The Broad Institute Genomics Platform"/>
            <consortium name="The Broad Institute Genome Sequencing Center for Infectious Disease"/>
            <person name="Wu L."/>
            <person name="Ma J."/>
        </authorList>
    </citation>
    <scope>NUCLEOTIDE SEQUENCE [LARGE SCALE GENOMIC DNA]</scope>
    <source>
        <strain evidence="8 9">JCM 15591</strain>
    </source>
</reference>
<sequence>MTNVIETRGLVKRYGDLTAVDHVDITVPQGTFFGLLGPNGAGKTTTLEMIEGIREPDEGEARIFGEPVWPRNRALLPRIGVQLQASAFFERLTVDEQLRCFAELYGMPRSRIDTMIELVGLQEKRKVRTEDLSGGQKQRLSIACSLIHDPEIVFLDEPTAALDPQARRNLWDVLRAINAEGRTVVLTTHYMDEAEILCDQIAIIDHGTILTTDTPRNLITGLGAAYRILLSEGAVAEADARQLPGVESTTIDNGTLALTTHDPSPVLTALAERDALQGLQVTSATLEDVFLTLTGREYRA</sequence>
<comment type="similarity">
    <text evidence="2">Belongs to the ABC transporter superfamily.</text>
</comment>
<keyword evidence="4" id="KW-0547">Nucleotide-binding</keyword>
<keyword evidence="5 8" id="KW-0067">ATP-binding</keyword>
<comment type="caution">
    <text evidence="8">The sequence shown here is derived from an EMBL/GenBank/DDBJ whole genome shotgun (WGS) entry which is preliminary data.</text>
</comment>
<dbReference type="CDD" id="cd03230">
    <property type="entry name" value="ABC_DR_subfamily_A"/>
    <property type="match status" value="1"/>
</dbReference>
<dbReference type="SUPFAM" id="SSF52540">
    <property type="entry name" value="P-loop containing nucleoside triphosphate hydrolases"/>
    <property type="match status" value="1"/>
</dbReference>
<dbReference type="Gene3D" id="3.40.50.300">
    <property type="entry name" value="P-loop containing nucleotide triphosphate hydrolases"/>
    <property type="match status" value="1"/>
</dbReference>
<accession>A0ABN2KR37</accession>
<evidence type="ECO:0000313" key="8">
    <source>
        <dbReference type="EMBL" id="GAA1763533.1"/>
    </source>
</evidence>
<dbReference type="Proteomes" id="UP001501475">
    <property type="component" value="Unassembled WGS sequence"/>
</dbReference>
<evidence type="ECO:0000256" key="2">
    <source>
        <dbReference type="ARBA" id="ARBA00005417"/>
    </source>
</evidence>
<dbReference type="GO" id="GO:0005524">
    <property type="term" value="F:ATP binding"/>
    <property type="evidence" value="ECO:0007669"/>
    <property type="project" value="UniProtKB-KW"/>
</dbReference>
<evidence type="ECO:0000256" key="5">
    <source>
        <dbReference type="ARBA" id="ARBA00022840"/>
    </source>
</evidence>
<evidence type="ECO:0000256" key="1">
    <source>
        <dbReference type="ARBA" id="ARBA00004202"/>
    </source>
</evidence>
<dbReference type="InterPro" id="IPR003593">
    <property type="entry name" value="AAA+_ATPase"/>
</dbReference>
<dbReference type="Pfam" id="PF00005">
    <property type="entry name" value="ABC_tran"/>
    <property type="match status" value="1"/>
</dbReference>
<protein>
    <submittedName>
        <fullName evidence="8">ABC transporter ATP-binding protein</fullName>
    </submittedName>
</protein>
<keyword evidence="6" id="KW-0046">Antibiotic resistance</keyword>
<dbReference type="InterPro" id="IPR027417">
    <property type="entry name" value="P-loop_NTPase"/>
</dbReference>
<evidence type="ECO:0000313" key="9">
    <source>
        <dbReference type="Proteomes" id="UP001501475"/>
    </source>
</evidence>
<evidence type="ECO:0000256" key="6">
    <source>
        <dbReference type="ARBA" id="ARBA00023251"/>
    </source>
</evidence>
<dbReference type="InterPro" id="IPR017871">
    <property type="entry name" value="ABC_transporter-like_CS"/>
</dbReference>
<dbReference type="InterPro" id="IPR050763">
    <property type="entry name" value="ABC_transporter_ATP-binding"/>
</dbReference>